<dbReference type="EMBL" id="WEGK01000012">
    <property type="protein sequence ID" value="MQY22075.1"/>
    <property type="molecule type" value="Genomic_DNA"/>
</dbReference>
<dbReference type="AlphaFoldDB" id="A0A7K0D8F9"/>
<dbReference type="RefSeq" id="WP_153413370.1">
    <property type="nucleotide sequence ID" value="NZ_WEGK01000012.1"/>
</dbReference>
<dbReference type="Proteomes" id="UP000438448">
    <property type="component" value="Unassembled WGS sequence"/>
</dbReference>
<gene>
    <name evidence="1" type="ORF">NRB20_51880</name>
</gene>
<comment type="caution">
    <text evidence="1">The sequence shown here is derived from an EMBL/GenBank/DDBJ whole genome shotgun (WGS) entry which is preliminary data.</text>
</comment>
<evidence type="ECO:0000313" key="1">
    <source>
        <dbReference type="EMBL" id="MQY22075.1"/>
    </source>
</evidence>
<reference evidence="1 2" key="1">
    <citation type="submission" date="2019-10" db="EMBL/GenBank/DDBJ databases">
        <title>Nocardia macrotermitis sp. nov. and Nocardia aurantia sp. nov., isolated from the gut of fungus growing-termite Macrotermes natalensis.</title>
        <authorList>
            <person name="Benndorf R."/>
            <person name="Schwitalla J."/>
            <person name="Martin K."/>
            <person name="De Beer W."/>
            <person name="Kaster A.-K."/>
            <person name="Vollmers J."/>
            <person name="Poulsen M."/>
            <person name="Beemelmanns C."/>
        </authorList>
    </citation>
    <scope>NUCLEOTIDE SEQUENCE [LARGE SCALE GENOMIC DNA]</scope>
    <source>
        <strain evidence="1 2">RB20</strain>
    </source>
</reference>
<proteinExistence type="predicted"/>
<sequence length="267" mass="30212">MAHFPVLVVGNVEDQLDSFAPNPLLDLPDEPDRWPLKSWRTEYERALADLEQTPSDEVDDPDDVAEVLTYWLGSDVEQVGPEEYIIEQETNPDARFDYYTEGGRFADALLRHDGKWVNCAPKRDIDFDGMRRNAREQAETVFAEFTTAVSGLERPLPWSEWLTQRTGNPSWNAALREDYTAIPWVAAAAPFDVAMLDVQKVFCLDAPDPRAAYVEQRVRSAGVCEVLVLDETWHSRDDHGDDVWARSRRAGRPLSGSCSTVSPARRS</sequence>
<dbReference type="OrthoDB" id="9958461at2"/>
<organism evidence="1 2">
    <name type="scientific">Nocardia macrotermitis</name>
    <dbReference type="NCBI Taxonomy" id="2585198"/>
    <lineage>
        <taxon>Bacteria</taxon>
        <taxon>Bacillati</taxon>
        <taxon>Actinomycetota</taxon>
        <taxon>Actinomycetes</taxon>
        <taxon>Mycobacteriales</taxon>
        <taxon>Nocardiaceae</taxon>
        <taxon>Nocardia</taxon>
    </lineage>
</organism>
<name>A0A7K0D8F9_9NOCA</name>
<protein>
    <submittedName>
        <fullName evidence="1">Uncharacterized protein</fullName>
    </submittedName>
</protein>
<keyword evidence="2" id="KW-1185">Reference proteome</keyword>
<evidence type="ECO:0000313" key="2">
    <source>
        <dbReference type="Proteomes" id="UP000438448"/>
    </source>
</evidence>
<accession>A0A7K0D8F9</accession>